<dbReference type="NCBIfam" id="TIGR00691">
    <property type="entry name" value="spoT_relA"/>
    <property type="match status" value="1"/>
</dbReference>
<dbReference type="FunFam" id="3.30.460.10:FF:000001">
    <property type="entry name" value="GTP pyrophosphokinase RelA"/>
    <property type="match status" value="1"/>
</dbReference>
<gene>
    <name evidence="5" type="ordered locus">MROS_1896</name>
</gene>
<dbReference type="InterPro" id="IPR045865">
    <property type="entry name" value="ACT-like_dom_sf"/>
</dbReference>
<dbReference type="Gene3D" id="3.10.20.30">
    <property type="match status" value="1"/>
</dbReference>
<dbReference type="FunFam" id="3.10.20.30:FF:000002">
    <property type="entry name" value="GTP pyrophosphokinase (RelA/SpoT)"/>
    <property type="match status" value="1"/>
</dbReference>
<dbReference type="PROSITE" id="PS51880">
    <property type="entry name" value="TGS"/>
    <property type="match status" value="1"/>
</dbReference>
<dbReference type="PANTHER" id="PTHR21262:SF31">
    <property type="entry name" value="GTP PYROPHOSPHOKINASE"/>
    <property type="match status" value="1"/>
</dbReference>
<evidence type="ECO:0000313" key="6">
    <source>
        <dbReference type="Proteomes" id="UP000009011"/>
    </source>
</evidence>
<dbReference type="InterPro" id="IPR002912">
    <property type="entry name" value="ACT_dom"/>
</dbReference>
<dbReference type="SMART" id="SM00471">
    <property type="entry name" value="HDc"/>
    <property type="match status" value="1"/>
</dbReference>
<dbReference type="FunFam" id="1.10.3210.10:FF:000001">
    <property type="entry name" value="GTP pyrophosphokinase RelA"/>
    <property type="match status" value="1"/>
</dbReference>
<dbReference type="PATRIC" id="fig|1191523.3.peg.2008"/>
<dbReference type="EMBL" id="CP003557">
    <property type="protein sequence ID" value="AFN75128.1"/>
    <property type="molecule type" value="Genomic_DNA"/>
</dbReference>
<dbReference type="SUPFAM" id="SSF55021">
    <property type="entry name" value="ACT-like"/>
    <property type="match status" value="1"/>
</dbReference>
<feature type="domain" description="HD" evidence="3">
    <location>
        <begin position="54"/>
        <end position="153"/>
    </location>
</feature>
<dbReference type="InterPro" id="IPR033655">
    <property type="entry name" value="TGS_RelA/SpoT"/>
</dbReference>
<dbReference type="CDD" id="cd05399">
    <property type="entry name" value="NT_Rel-Spo_like"/>
    <property type="match status" value="1"/>
</dbReference>
<dbReference type="Pfam" id="PF04607">
    <property type="entry name" value="RelA_SpoT"/>
    <property type="match status" value="1"/>
</dbReference>
<proteinExistence type="inferred from homology"/>
<dbReference type="CDD" id="cd04876">
    <property type="entry name" value="ACT_RelA-SpoT"/>
    <property type="match status" value="1"/>
</dbReference>
<dbReference type="HOGENOM" id="CLU_012300_3_0_10"/>
<dbReference type="Pfam" id="PF13328">
    <property type="entry name" value="HD_4"/>
    <property type="match status" value="1"/>
</dbReference>
<evidence type="ECO:0000259" key="4">
    <source>
        <dbReference type="PROSITE" id="PS51880"/>
    </source>
</evidence>
<dbReference type="eggNOG" id="COG0317">
    <property type="taxonomic scope" value="Bacteria"/>
</dbReference>
<dbReference type="Gene3D" id="3.30.460.10">
    <property type="entry name" value="Beta Polymerase, domain 2"/>
    <property type="match status" value="1"/>
</dbReference>
<dbReference type="STRING" id="1191523.MROS_1896"/>
<accession>I7A1M7</accession>
<dbReference type="PANTHER" id="PTHR21262">
    <property type="entry name" value="GUANOSINE-3',5'-BIS DIPHOSPHATE 3'-PYROPHOSPHOHYDROLASE"/>
    <property type="match status" value="1"/>
</dbReference>
<dbReference type="CDD" id="cd00077">
    <property type="entry name" value="HDc"/>
    <property type="match status" value="1"/>
</dbReference>
<organism evidence="5 6">
    <name type="scientific">Melioribacter roseus (strain DSM 23840 / JCM 17771 / VKM B-2668 / P3M-2)</name>
    <dbReference type="NCBI Taxonomy" id="1191523"/>
    <lineage>
        <taxon>Bacteria</taxon>
        <taxon>Pseudomonadati</taxon>
        <taxon>Ignavibacteriota</taxon>
        <taxon>Ignavibacteria</taxon>
        <taxon>Ignavibacteriales</taxon>
        <taxon>Melioribacteraceae</taxon>
        <taxon>Melioribacter</taxon>
    </lineage>
</organism>
<evidence type="ECO:0000259" key="3">
    <source>
        <dbReference type="PROSITE" id="PS51831"/>
    </source>
</evidence>
<dbReference type="SUPFAM" id="SSF109604">
    <property type="entry name" value="HD-domain/PDEase-like"/>
    <property type="match status" value="1"/>
</dbReference>
<protein>
    <submittedName>
        <fullName evidence="5">(P)ppGpp synthetase I, SpoT/RelA</fullName>
    </submittedName>
</protein>
<dbReference type="InterPro" id="IPR004095">
    <property type="entry name" value="TGS"/>
</dbReference>
<evidence type="ECO:0000313" key="5">
    <source>
        <dbReference type="EMBL" id="AFN75128.1"/>
    </source>
</evidence>
<dbReference type="Pfam" id="PF13291">
    <property type="entry name" value="ACT_4"/>
    <property type="match status" value="1"/>
</dbReference>
<dbReference type="InterPro" id="IPR045600">
    <property type="entry name" value="RelA/SpoT_AH_RIS"/>
</dbReference>
<dbReference type="KEGG" id="mro:MROS_1896"/>
<dbReference type="InterPro" id="IPR003607">
    <property type="entry name" value="HD/PDEase_dom"/>
</dbReference>
<name>I7A1M7_MELRP</name>
<dbReference type="GO" id="GO:0015969">
    <property type="term" value="P:guanosine tetraphosphate metabolic process"/>
    <property type="evidence" value="ECO:0007669"/>
    <property type="project" value="InterPro"/>
</dbReference>
<feature type="domain" description="TGS" evidence="4">
    <location>
        <begin position="397"/>
        <end position="458"/>
    </location>
</feature>
<dbReference type="SUPFAM" id="SSF81271">
    <property type="entry name" value="TGS-like"/>
    <property type="match status" value="1"/>
</dbReference>
<dbReference type="GO" id="GO:0015949">
    <property type="term" value="P:nucleobase-containing small molecule interconversion"/>
    <property type="evidence" value="ECO:0007669"/>
    <property type="project" value="UniProtKB-ARBA"/>
</dbReference>
<dbReference type="InterPro" id="IPR007685">
    <property type="entry name" value="RelA_SpoT"/>
</dbReference>
<dbReference type="InterPro" id="IPR004811">
    <property type="entry name" value="RelA/Spo_fam"/>
</dbReference>
<dbReference type="Proteomes" id="UP000009011">
    <property type="component" value="Chromosome"/>
</dbReference>
<dbReference type="GO" id="GO:0005886">
    <property type="term" value="C:plasma membrane"/>
    <property type="evidence" value="ECO:0007669"/>
    <property type="project" value="TreeGrafter"/>
</dbReference>
<reference evidence="5 6" key="1">
    <citation type="journal article" date="2013" name="PLoS ONE">
        <title>Genomic analysis of Melioribacter roseus, facultatively anaerobic organotrophic bacterium representing a novel deep lineage within Bacteriodetes/Chlorobi group.</title>
        <authorList>
            <person name="Kadnikov V.V."/>
            <person name="Mardanov A.V."/>
            <person name="Podosokorskaya O.A."/>
            <person name="Gavrilov S.N."/>
            <person name="Kublanov I.V."/>
            <person name="Beletsky A.V."/>
            <person name="Bonch-Osmolovskaya E.A."/>
            <person name="Ravin N.V."/>
        </authorList>
    </citation>
    <scope>NUCLEOTIDE SEQUENCE [LARGE SCALE GENOMIC DNA]</scope>
    <source>
        <strain evidence="6">JCM 17771 / P3M-2</strain>
    </source>
</reference>
<keyword evidence="6" id="KW-1185">Reference proteome</keyword>
<dbReference type="PROSITE" id="PS51831">
    <property type="entry name" value="HD"/>
    <property type="match status" value="1"/>
</dbReference>
<dbReference type="Gene3D" id="3.30.70.260">
    <property type="match status" value="1"/>
</dbReference>
<dbReference type="CDD" id="cd01668">
    <property type="entry name" value="TGS_RSH"/>
    <property type="match status" value="1"/>
</dbReference>
<dbReference type="OrthoDB" id="9805041at2"/>
<comment type="similarity">
    <text evidence="2">Belongs to the relA/spoT family.</text>
</comment>
<dbReference type="Pfam" id="PF19296">
    <property type="entry name" value="RelA_AH_RIS"/>
    <property type="match status" value="1"/>
</dbReference>
<dbReference type="Pfam" id="PF02824">
    <property type="entry name" value="TGS"/>
    <property type="match status" value="1"/>
</dbReference>
<comment type="pathway">
    <text evidence="1">Purine metabolism.</text>
</comment>
<dbReference type="InterPro" id="IPR043519">
    <property type="entry name" value="NT_sf"/>
</dbReference>
<evidence type="ECO:0000256" key="1">
    <source>
        <dbReference type="ARBA" id="ARBA00025704"/>
    </source>
</evidence>
<dbReference type="InterPro" id="IPR006674">
    <property type="entry name" value="HD_domain"/>
</dbReference>
<dbReference type="InterPro" id="IPR012676">
    <property type="entry name" value="TGS-like"/>
</dbReference>
<dbReference type="SMART" id="SM00954">
    <property type="entry name" value="RelA_SpoT"/>
    <property type="match status" value="1"/>
</dbReference>
<comment type="function">
    <text evidence="2">In eubacteria ppGpp (guanosine 3'-diphosphate 5'-diphosphate) is a mediator of the stringent response that coordinates a variety of cellular activities in response to changes in nutritional abundance.</text>
</comment>
<dbReference type="SUPFAM" id="SSF81301">
    <property type="entry name" value="Nucleotidyltransferase"/>
    <property type="match status" value="1"/>
</dbReference>
<evidence type="ECO:0000256" key="2">
    <source>
        <dbReference type="RuleBase" id="RU003847"/>
    </source>
</evidence>
<dbReference type="Gene3D" id="1.10.3210.10">
    <property type="entry name" value="Hypothetical protein af1432"/>
    <property type="match status" value="1"/>
</dbReference>
<dbReference type="RefSeq" id="WP_014856560.1">
    <property type="nucleotide sequence ID" value="NC_018178.1"/>
</dbReference>
<sequence>METVIGIKHKKMLDELLEVCRKNLRVVNEALIEKAFHLSYESHKNDFRASGEPYFNHPYEVAMILAREIPLDDISIVGALLHDVVEDSDINIEFIEREFGQEVAEIVDGVTKIGGVFKEQEIVKAENYRKLLLSMVKDVRVILVKFADRLHNMRTLEFVSPQKQRRIAKETLEIYAPFAHRFGLGAIKWEMEDLAFKYLNREAYDSIAQKISDTRKEREAFLNKVIKPVSEKLKEYNLKFEISGRPKHLYSIYRKMVTQNLPFEQIYDKLAIRIILENDDKNSCYLVLGIVNELFKPIPDRFKDFISIPKKNNYQSIHTTVIGPEGRLVEVQIRTRKMHEIAERGVAAHWKYKENITSADKELEEWVSWVRDIFENASKDEATKEILASFKLNLYQDEIYVFTPKGELKRLPINSTPVDFAYEIHSNVGNHCIGAKVNGKIVPLNTILHSGDQVEIITSKNQHPNKSWLQFVKTHKAKSHIRRYLNKEEERIIENGKEIFEKKVKKYKLALTPDDLVKLSKKLKFDNVKSFYKAIASNNVDLDRILNPALNVQAQESQKESGELEFDRFVDIARHTAGGVIVEGEQKGLSISYAKCCNPIPGDPIIGYVTIGEGIKVHRKDCKNLINMLKSNEERVVPVNWPKTDGSYFVAGIIIKGEDMPGILKDISNSITTFENTNIKSVNFSTADSMFKGTITVYVRDLNHLNKLIERLKKNKGVYSVERFDADNQ</sequence>
<dbReference type="InterPro" id="IPR012675">
    <property type="entry name" value="Beta-grasp_dom_sf"/>
</dbReference>
<dbReference type="AlphaFoldDB" id="I7A1M7"/>